<organism evidence="1 2">
    <name type="scientific">Nosema granulosis</name>
    <dbReference type="NCBI Taxonomy" id="83296"/>
    <lineage>
        <taxon>Eukaryota</taxon>
        <taxon>Fungi</taxon>
        <taxon>Fungi incertae sedis</taxon>
        <taxon>Microsporidia</taxon>
        <taxon>Nosematidae</taxon>
        <taxon>Nosema</taxon>
    </lineage>
</organism>
<accession>A0A9P6GVU6</accession>
<comment type="caution">
    <text evidence="1">The sequence shown here is derived from an EMBL/GenBank/DDBJ whole genome shotgun (WGS) entry which is preliminary data.</text>
</comment>
<sequence>MKELDKFRNPYYFKKYESFDDYLTEQLNIHIDNKDLLEIKNNPSLENALSRINSCSPDSIEFYAKLFLFSEKKDTHKVEFFKILVKRFEEENDGDNKLRIYNILRLIINFLGLEEVGLVEGEVLSILIGEYARKKGLGLENILENKYLPQNSNYLPQKFLGYNYAAGRLIGNLDDLVKYTEMDMEVLKVVAYYCDEESKIHLERLLESDRYLQYYIKHCEIDLELLKKIPTSQYNSYSLYLLIGLFIENQEFCSRILVETNKLDDLFILFSNNEDFLVKYQKYAKGILRDLILNQQISKTYCELRTEIVEDEYLDLQDPIKNEDFERTFEYTPTTTNYTTSYTTNYHFGVIKRIQEENNLDNFLNILDDFLYENYKVIEIKAYLEGVENISISKWLKTEEIYFSLVVERCPILREFHRSFMLNKKMRTQLAHGILSGPHRNLFLEYLDKRGIYVDLQGVIEYNFSTRWLKMFIEENYKKCRIENSTSIVGQENGVENSTSIVGQENGDNILDKILVENGTITLKLQKNKSEELRGLFVGNRKILRLWTTNYKSTDIPRKKNKESVERKRIIKLNKKELLDSLLEERGKEFTRFGLLNQFVSANIDEIEECAKVSSMLIQNQAQFSKFLNTLSFVIEEKMVLEEFIFHFLRQCNFTFKMSSIEKYLKMDNPQLVVLISKVEVSEINNILNRYTFSEDIIVGMLLRSYAYLLYTKKDVSSKFRKVKDGEITFYYRLGNYIELRYKSLVISYLDTNFEEYLNLLRGFADTNCTFRKAILKRNLNILQNKIELNKQKILALDHTAPILEDGSADSSNSTGSSEDITGENVLEHFSKDPEANLDLLRKIDKIPRFIIFDLLKLLRVVRGTPEDTIFEILKGHLLDPEMCLYALSGFGSFGHSSKIRIVGMIDCKDQRVFLKMCETIANEDNLQVLRVLLTNLRDKGSNFDIIENWKNNYKLKKLLVRIYPLSLQDKKYYSEIFQEYKYEDEKEMLQEIFNSKI</sequence>
<dbReference type="EMBL" id="SBJO01000433">
    <property type="protein sequence ID" value="KAF9761081.1"/>
    <property type="molecule type" value="Genomic_DNA"/>
</dbReference>
<dbReference type="Proteomes" id="UP000740883">
    <property type="component" value="Unassembled WGS sequence"/>
</dbReference>
<keyword evidence="2" id="KW-1185">Reference proteome</keyword>
<dbReference type="OrthoDB" id="10621771at2759"/>
<gene>
    <name evidence="1" type="ORF">NGRA_2875</name>
</gene>
<dbReference type="AlphaFoldDB" id="A0A9P6GVU6"/>
<proteinExistence type="predicted"/>
<name>A0A9P6GVU6_9MICR</name>
<evidence type="ECO:0000313" key="1">
    <source>
        <dbReference type="EMBL" id="KAF9761081.1"/>
    </source>
</evidence>
<evidence type="ECO:0000313" key="2">
    <source>
        <dbReference type="Proteomes" id="UP000740883"/>
    </source>
</evidence>
<protein>
    <submittedName>
        <fullName evidence="1">Uncharacterized protein</fullName>
    </submittedName>
</protein>
<reference evidence="1 2" key="1">
    <citation type="journal article" date="2020" name="Genome Biol. Evol.">
        <title>Comparative genomics of strictly vertically transmitted, feminizing microsporidia endosymbionts of amphipod crustaceans.</title>
        <authorList>
            <person name="Cormier A."/>
            <person name="Chebbi M.A."/>
            <person name="Giraud I."/>
            <person name="Wattier R."/>
            <person name="Teixeira M."/>
            <person name="Gilbert C."/>
            <person name="Rigaud T."/>
            <person name="Cordaux R."/>
        </authorList>
    </citation>
    <scope>NUCLEOTIDE SEQUENCE [LARGE SCALE GENOMIC DNA]</scope>
    <source>
        <strain evidence="1 2">Ou3-Ou53</strain>
    </source>
</reference>